<dbReference type="GO" id="GO:0016052">
    <property type="term" value="P:carbohydrate catabolic process"/>
    <property type="evidence" value="ECO:0007669"/>
    <property type="project" value="TreeGrafter"/>
</dbReference>
<evidence type="ECO:0000256" key="1">
    <source>
        <dbReference type="ARBA" id="ARBA00004816"/>
    </source>
</evidence>
<reference evidence="8" key="2">
    <citation type="journal article" date="2021" name="Microorganisms">
        <title>Bacterial Dimethylsulfoniopropionate Biosynthesis in the East China Sea.</title>
        <authorList>
            <person name="Liu J."/>
            <person name="Zhang Y."/>
            <person name="Liu J."/>
            <person name="Zhong H."/>
            <person name="Williams B.T."/>
            <person name="Zheng Y."/>
            <person name="Curson A.R.J."/>
            <person name="Sun C."/>
            <person name="Sun H."/>
            <person name="Song D."/>
            <person name="Wagner Mackenzie B."/>
            <person name="Bermejo Martinez A."/>
            <person name="Todd J.D."/>
            <person name="Zhang X.H."/>
        </authorList>
    </citation>
    <scope>NUCLEOTIDE SEQUENCE</scope>
    <source>
        <strain evidence="8">AESS21</strain>
    </source>
</reference>
<evidence type="ECO:0000256" key="4">
    <source>
        <dbReference type="ARBA" id="ARBA00023239"/>
    </source>
</evidence>
<dbReference type="SMART" id="SM01133">
    <property type="entry name" value="DeoC"/>
    <property type="match status" value="1"/>
</dbReference>
<dbReference type="InterPro" id="IPR013785">
    <property type="entry name" value="Aldolase_TIM"/>
</dbReference>
<reference evidence="8" key="1">
    <citation type="submission" date="2018-08" db="EMBL/GenBank/DDBJ databases">
        <authorList>
            <person name="Jin W."/>
            <person name="Wang H."/>
            <person name="Yang Y."/>
            <person name="Li M."/>
            <person name="Liu J."/>
        </authorList>
    </citation>
    <scope>NUCLEOTIDE SEQUENCE</scope>
    <source>
        <strain evidence="8">AESS21</strain>
    </source>
</reference>
<keyword evidence="4 8" id="KW-0456">Lyase</keyword>
<dbReference type="GO" id="GO:0009264">
    <property type="term" value="P:deoxyribonucleotide catabolic process"/>
    <property type="evidence" value="ECO:0007669"/>
    <property type="project" value="UniProtKB-UniRule"/>
</dbReference>
<evidence type="ECO:0000256" key="5">
    <source>
        <dbReference type="ARBA" id="ARBA00023270"/>
    </source>
</evidence>
<dbReference type="NCBIfam" id="TIGR00126">
    <property type="entry name" value="deoC"/>
    <property type="match status" value="1"/>
</dbReference>
<evidence type="ECO:0000256" key="3">
    <source>
        <dbReference type="ARBA" id="ARBA00012515"/>
    </source>
</evidence>
<dbReference type="EMBL" id="QTKU01000005">
    <property type="protein sequence ID" value="MBS8262479.1"/>
    <property type="molecule type" value="Genomic_DNA"/>
</dbReference>
<dbReference type="InterPro" id="IPR011343">
    <property type="entry name" value="DeoC"/>
</dbReference>
<dbReference type="PIRSF" id="PIRSF001357">
    <property type="entry name" value="DeoC"/>
    <property type="match status" value="1"/>
</dbReference>
<dbReference type="GO" id="GO:0005737">
    <property type="term" value="C:cytoplasm"/>
    <property type="evidence" value="ECO:0007669"/>
    <property type="project" value="InterPro"/>
</dbReference>
<dbReference type="SUPFAM" id="SSF51569">
    <property type="entry name" value="Aldolase"/>
    <property type="match status" value="1"/>
</dbReference>
<organism evidence="8 9">
    <name type="scientific">Roseibium polysiphoniae</name>
    <dbReference type="NCBI Taxonomy" id="2571221"/>
    <lineage>
        <taxon>Bacteria</taxon>
        <taxon>Pseudomonadati</taxon>
        <taxon>Pseudomonadota</taxon>
        <taxon>Alphaproteobacteria</taxon>
        <taxon>Hyphomicrobiales</taxon>
        <taxon>Stappiaceae</taxon>
        <taxon>Roseibium</taxon>
    </lineage>
</organism>
<comment type="similarity">
    <text evidence="2">Belongs to the DeoC/FbaB aldolase family. DeoC type 2 subfamily.</text>
</comment>
<name>A0A944GUI0_9HYPH</name>
<proteinExistence type="inferred from homology"/>
<dbReference type="CDD" id="cd00959">
    <property type="entry name" value="DeoC"/>
    <property type="match status" value="1"/>
</dbReference>
<dbReference type="Proteomes" id="UP000705379">
    <property type="component" value="Unassembled WGS sequence"/>
</dbReference>
<dbReference type="Pfam" id="PF01791">
    <property type="entry name" value="DeoC"/>
    <property type="match status" value="1"/>
</dbReference>
<evidence type="ECO:0000256" key="7">
    <source>
        <dbReference type="NCBIfam" id="TIGR00126"/>
    </source>
</evidence>
<comment type="catalytic activity">
    <reaction evidence="6">
        <text>2-deoxy-D-ribose 5-phosphate = D-glyceraldehyde 3-phosphate + acetaldehyde</text>
        <dbReference type="Rhea" id="RHEA:12821"/>
        <dbReference type="ChEBI" id="CHEBI:15343"/>
        <dbReference type="ChEBI" id="CHEBI:59776"/>
        <dbReference type="ChEBI" id="CHEBI:62877"/>
        <dbReference type="EC" id="4.1.2.4"/>
    </reaction>
</comment>
<dbReference type="RefSeq" id="WP_213217797.1">
    <property type="nucleotide sequence ID" value="NZ_QTKU01000005.1"/>
</dbReference>
<dbReference type="InterPro" id="IPR002915">
    <property type="entry name" value="DeoC/FbaB/LacD_aldolase"/>
</dbReference>
<evidence type="ECO:0000256" key="2">
    <source>
        <dbReference type="ARBA" id="ARBA00009473"/>
    </source>
</evidence>
<dbReference type="PANTHER" id="PTHR10889:SF3">
    <property type="entry name" value="DEOXYRIBOSE-PHOSPHATE ALDOLASE"/>
    <property type="match status" value="1"/>
</dbReference>
<gene>
    <name evidence="8" type="primary">deoC</name>
    <name evidence="8" type="ORF">DYI23_19800</name>
</gene>
<dbReference type="GO" id="GO:0004139">
    <property type="term" value="F:deoxyribose-phosphate aldolase activity"/>
    <property type="evidence" value="ECO:0007669"/>
    <property type="project" value="UniProtKB-UniRule"/>
</dbReference>
<accession>A0A944GUI0</accession>
<dbReference type="EC" id="4.1.2.4" evidence="3 7"/>
<sequence>MTDALKVATAKRALGLVDLTNLNDDCTAADITALCKRAVTDHGHVAAICIWPRFVEQGVAELKGIGVKVATVVNFPDGGVETSSVVAETEQAIRDGADEIDLVMPYKAFMEGRKGFAEEQIIRVKAAIPAPAILKVILETGEIKDPLLVHMASEIAINAGADFIKTSTGKVPVNATLEAAEVMLTVIEETRRDVLKDVGFKPAGGIRSVDDAAAYLALADRILGSNWPSAATFRFGASGLLDALLGAINGSDASAGEGY</sequence>
<evidence type="ECO:0000256" key="6">
    <source>
        <dbReference type="ARBA" id="ARBA00048791"/>
    </source>
</evidence>
<comment type="pathway">
    <text evidence="1">Carbohydrate degradation; 2-deoxy-D-ribose 1-phosphate degradation; D-glyceraldehyde 3-phosphate and acetaldehyde from 2-deoxy-alpha-D-ribose 1-phosphate: step 2/2.</text>
</comment>
<dbReference type="PANTHER" id="PTHR10889">
    <property type="entry name" value="DEOXYRIBOSE-PHOSPHATE ALDOLASE"/>
    <property type="match status" value="1"/>
</dbReference>
<comment type="caution">
    <text evidence="8">The sequence shown here is derived from an EMBL/GenBank/DDBJ whole genome shotgun (WGS) entry which is preliminary data.</text>
</comment>
<protein>
    <recommendedName>
        <fullName evidence="3 7">Deoxyribose-phosphate aldolase</fullName>
        <ecNumber evidence="3 7">4.1.2.4</ecNumber>
    </recommendedName>
</protein>
<dbReference type="Gene3D" id="3.20.20.70">
    <property type="entry name" value="Aldolase class I"/>
    <property type="match status" value="1"/>
</dbReference>
<evidence type="ECO:0000313" key="8">
    <source>
        <dbReference type="EMBL" id="MBS8262479.1"/>
    </source>
</evidence>
<dbReference type="AlphaFoldDB" id="A0A944GUI0"/>
<keyword evidence="5" id="KW-0704">Schiff base</keyword>
<evidence type="ECO:0000313" key="9">
    <source>
        <dbReference type="Proteomes" id="UP000705379"/>
    </source>
</evidence>